<accession>A0A517Z6U7</accession>
<name>A0A517Z6U7_9PLAN</name>
<evidence type="ECO:0008006" key="3">
    <source>
        <dbReference type="Google" id="ProtNLM"/>
    </source>
</evidence>
<organism evidence="1 2">
    <name type="scientific">Maioricimonas rarisocia</name>
    <dbReference type="NCBI Taxonomy" id="2528026"/>
    <lineage>
        <taxon>Bacteria</taxon>
        <taxon>Pseudomonadati</taxon>
        <taxon>Planctomycetota</taxon>
        <taxon>Planctomycetia</taxon>
        <taxon>Planctomycetales</taxon>
        <taxon>Planctomycetaceae</taxon>
        <taxon>Maioricimonas</taxon>
    </lineage>
</organism>
<dbReference type="KEGG" id="mri:Mal4_25410"/>
<proteinExistence type="predicted"/>
<dbReference type="AlphaFoldDB" id="A0A517Z6U7"/>
<dbReference type="Proteomes" id="UP000320496">
    <property type="component" value="Chromosome"/>
</dbReference>
<evidence type="ECO:0000313" key="1">
    <source>
        <dbReference type="EMBL" id="QDU38216.1"/>
    </source>
</evidence>
<protein>
    <recommendedName>
        <fullName evidence="3">DUF1963 domain-containing protein</fullName>
    </recommendedName>
</protein>
<keyword evidence="2" id="KW-1185">Reference proteome</keyword>
<gene>
    <name evidence="1" type="ORF">Mal4_25410</name>
</gene>
<sequence length="247" mass="27754">MVGGMNETGAVLFADKRVARVSAGESRFQHEFGGASLVSSGRRIHRLYQIDFSDPNVPHVPHLEGLIELFYCFDFREGVIGWFPGAPDRLFFDAEYEFVSEDEEFPFDNYPLEFPRVPVRVDDCGYDPTDLRDAVAFAGVFGIDELAPADYQKALAWQREYAVRNPAASDAEVVASFCDPLVQECPSWHCLNPECRLFKSRTSILPFCVVSNDPVKGFYLFEEFGDVQVIFEVCCECGLILASNQAT</sequence>
<reference evidence="1 2" key="1">
    <citation type="submission" date="2019-02" db="EMBL/GenBank/DDBJ databases">
        <title>Deep-cultivation of Planctomycetes and their phenomic and genomic characterization uncovers novel biology.</title>
        <authorList>
            <person name="Wiegand S."/>
            <person name="Jogler M."/>
            <person name="Boedeker C."/>
            <person name="Pinto D."/>
            <person name="Vollmers J."/>
            <person name="Rivas-Marin E."/>
            <person name="Kohn T."/>
            <person name="Peeters S.H."/>
            <person name="Heuer A."/>
            <person name="Rast P."/>
            <person name="Oberbeckmann S."/>
            <person name="Bunk B."/>
            <person name="Jeske O."/>
            <person name="Meyerdierks A."/>
            <person name="Storesund J.E."/>
            <person name="Kallscheuer N."/>
            <person name="Luecker S."/>
            <person name="Lage O.M."/>
            <person name="Pohl T."/>
            <person name="Merkel B.J."/>
            <person name="Hornburger P."/>
            <person name="Mueller R.-W."/>
            <person name="Bruemmer F."/>
            <person name="Labrenz M."/>
            <person name="Spormann A.M."/>
            <person name="Op den Camp H."/>
            <person name="Overmann J."/>
            <person name="Amann R."/>
            <person name="Jetten M.S.M."/>
            <person name="Mascher T."/>
            <person name="Medema M.H."/>
            <person name="Devos D.P."/>
            <person name="Kaster A.-K."/>
            <person name="Ovreas L."/>
            <person name="Rohde M."/>
            <person name="Galperin M.Y."/>
            <person name="Jogler C."/>
        </authorList>
    </citation>
    <scope>NUCLEOTIDE SEQUENCE [LARGE SCALE GENOMIC DNA]</scope>
    <source>
        <strain evidence="1 2">Mal4</strain>
    </source>
</reference>
<dbReference type="EMBL" id="CP036275">
    <property type="protein sequence ID" value="QDU38216.1"/>
    <property type="molecule type" value="Genomic_DNA"/>
</dbReference>
<evidence type="ECO:0000313" key="2">
    <source>
        <dbReference type="Proteomes" id="UP000320496"/>
    </source>
</evidence>